<comment type="caution">
    <text evidence="3">The sequence shown here is derived from an EMBL/GenBank/DDBJ whole genome shotgun (WGS) entry which is preliminary data.</text>
</comment>
<feature type="region of interest" description="Disordered" evidence="1">
    <location>
        <begin position="131"/>
        <end position="154"/>
    </location>
</feature>
<dbReference type="PANTHER" id="PTHR43752:SF2">
    <property type="entry name" value="BNR_ASP-BOX REPEAT FAMILY PROTEIN"/>
    <property type="match status" value="1"/>
</dbReference>
<evidence type="ECO:0000259" key="2">
    <source>
        <dbReference type="Pfam" id="PF13088"/>
    </source>
</evidence>
<dbReference type="SUPFAM" id="SSF50939">
    <property type="entry name" value="Sialidases"/>
    <property type="match status" value="1"/>
</dbReference>
<protein>
    <submittedName>
        <fullName evidence="3">BNR repeat-like domain-domain-containing protein</fullName>
    </submittedName>
</protein>
<feature type="domain" description="Sialidase" evidence="2">
    <location>
        <begin position="52"/>
        <end position="365"/>
    </location>
</feature>
<sequence length="391" mass="42866">MTDQQPTIPPFAEVPKTATSGKITAEFVTKDDARAPSVHCSTIAVAGGIRYLAWFGGSGEGKPDVKIWFSKYVNGNWTDQVSVAGDGTLPHWNPVLFIPDPVNEPKHVYLFFRTGKLISSWITYIIESTDGGDSWSEPKELVQGDRSGGRGPQKNAPIVLSNGDWCTGASYEVPNPDPSKPYGVWDSYSDFAPKPKEGDTFKQGDVWIKSPLVELPADRGVPGGSFPGEGAIQPGLWESKDAPGHVHLTLRSSAGCILRSDSEDYGRTWTPAYRTILPNNNSGHDIARLKDGRVIWTGNYNTRNWGPRTPLCLMISQDDGQTWKLWATVEQAPPPHDEIRLTGADAGGVDGLEEYSYPSIVPLEDDDGEVGVWMSWTWQRRGIKVAKIVEA</sequence>
<dbReference type="PANTHER" id="PTHR43752">
    <property type="entry name" value="BNR/ASP-BOX REPEAT FAMILY PROTEIN"/>
    <property type="match status" value="1"/>
</dbReference>
<evidence type="ECO:0000256" key="1">
    <source>
        <dbReference type="SAM" id="MobiDB-lite"/>
    </source>
</evidence>
<dbReference type="InParanoid" id="A0A1Y1UPB8"/>
<evidence type="ECO:0000313" key="4">
    <source>
        <dbReference type="Proteomes" id="UP000193218"/>
    </source>
</evidence>
<dbReference type="EMBL" id="NBSH01000003">
    <property type="protein sequence ID" value="ORX38975.1"/>
    <property type="molecule type" value="Genomic_DNA"/>
</dbReference>
<dbReference type="AlphaFoldDB" id="A0A1Y1UPB8"/>
<keyword evidence="4" id="KW-1185">Reference proteome</keyword>
<organism evidence="3 4">
    <name type="scientific">Kockovaella imperatae</name>
    <dbReference type="NCBI Taxonomy" id="4999"/>
    <lineage>
        <taxon>Eukaryota</taxon>
        <taxon>Fungi</taxon>
        <taxon>Dikarya</taxon>
        <taxon>Basidiomycota</taxon>
        <taxon>Agaricomycotina</taxon>
        <taxon>Tremellomycetes</taxon>
        <taxon>Tremellales</taxon>
        <taxon>Cuniculitremaceae</taxon>
        <taxon>Kockovaella</taxon>
    </lineage>
</organism>
<dbReference type="OrthoDB" id="504663at2759"/>
<dbReference type="InterPro" id="IPR036278">
    <property type="entry name" value="Sialidase_sf"/>
</dbReference>
<proteinExistence type="predicted"/>
<dbReference type="Proteomes" id="UP000193218">
    <property type="component" value="Unassembled WGS sequence"/>
</dbReference>
<gene>
    <name evidence="3" type="ORF">BD324DRAFT_302019</name>
</gene>
<evidence type="ECO:0000313" key="3">
    <source>
        <dbReference type="EMBL" id="ORX38975.1"/>
    </source>
</evidence>
<accession>A0A1Y1UPB8</accession>
<dbReference type="GeneID" id="33554237"/>
<dbReference type="InterPro" id="IPR011040">
    <property type="entry name" value="Sialidase"/>
</dbReference>
<dbReference type="Pfam" id="PF13088">
    <property type="entry name" value="BNR_2"/>
    <property type="match status" value="1"/>
</dbReference>
<reference evidence="3 4" key="1">
    <citation type="submission" date="2017-03" db="EMBL/GenBank/DDBJ databases">
        <title>Widespread Adenine N6-methylation of Active Genes in Fungi.</title>
        <authorList>
            <consortium name="DOE Joint Genome Institute"/>
            <person name="Mondo S.J."/>
            <person name="Dannebaum R.O."/>
            <person name="Kuo R.C."/>
            <person name="Louie K.B."/>
            <person name="Bewick A.J."/>
            <person name="Labutti K."/>
            <person name="Haridas S."/>
            <person name="Kuo A."/>
            <person name="Salamov A."/>
            <person name="Ahrendt S.R."/>
            <person name="Lau R."/>
            <person name="Bowen B.P."/>
            <person name="Lipzen A."/>
            <person name="Sullivan W."/>
            <person name="Andreopoulos W.B."/>
            <person name="Clum A."/>
            <person name="Lindquist E."/>
            <person name="Daum C."/>
            <person name="Northen T.R."/>
            <person name="Ramamoorthy G."/>
            <person name="Schmitz R.J."/>
            <person name="Gryganskyi A."/>
            <person name="Culley D."/>
            <person name="Magnuson J."/>
            <person name="James T.Y."/>
            <person name="O'Malley M.A."/>
            <person name="Stajich J.E."/>
            <person name="Spatafora J.W."/>
            <person name="Visel A."/>
            <person name="Grigoriev I.V."/>
        </authorList>
    </citation>
    <scope>NUCLEOTIDE SEQUENCE [LARGE SCALE GENOMIC DNA]</scope>
    <source>
        <strain evidence="3 4">NRRL Y-17943</strain>
    </source>
</reference>
<dbReference type="Gene3D" id="2.120.10.10">
    <property type="match status" value="1"/>
</dbReference>
<name>A0A1Y1UPB8_9TREE</name>
<dbReference type="RefSeq" id="XP_021872838.1">
    <property type="nucleotide sequence ID" value="XM_022012429.1"/>
</dbReference>
<dbReference type="CDD" id="cd15482">
    <property type="entry name" value="Sialidase_non-viral"/>
    <property type="match status" value="1"/>
</dbReference>